<protein>
    <submittedName>
        <fullName evidence="4">Alpha/beta fold hydrolase</fullName>
    </submittedName>
</protein>
<keyword evidence="4" id="KW-0378">Hydrolase</keyword>
<name>A0A7H0LNT4_9SPHN</name>
<keyword evidence="1" id="KW-0732">Signal</keyword>
<dbReference type="AlphaFoldDB" id="A0A7H0LNT4"/>
<feature type="chain" id="PRO_5028817540" evidence="1">
    <location>
        <begin position="24"/>
        <end position="475"/>
    </location>
</feature>
<evidence type="ECO:0000256" key="1">
    <source>
        <dbReference type="SAM" id="SignalP"/>
    </source>
</evidence>
<dbReference type="InterPro" id="IPR050266">
    <property type="entry name" value="AB_hydrolase_sf"/>
</dbReference>
<feature type="domain" description="AB hydrolase-1" evidence="2">
    <location>
        <begin position="87"/>
        <end position="238"/>
    </location>
</feature>
<proteinExistence type="predicted"/>
<dbReference type="InterPro" id="IPR029058">
    <property type="entry name" value="AB_hydrolase_fold"/>
</dbReference>
<dbReference type="EMBL" id="CP061038">
    <property type="protein sequence ID" value="QNQ11337.1"/>
    <property type="molecule type" value="Genomic_DNA"/>
</dbReference>
<dbReference type="InterPro" id="IPR013595">
    <property type="entry name" value="Pept_S33_TAP-like_C"/>
</dbReference>
<dbReference type="Proteomes" id="UP000516148">
    <property type="component" value="Chromosome"/>
</dbReference>
<sequence length="475" mass="50967">MVIFGNRILAAVVGCLIAAPVMAATPRPENAAARFEKVDCAIPVADGERIDCGMLIVPENRNKPASRTIRLPVMILRSTGITPAPDPVVYLPGGPGLSSVEGRTTGKGNPFLAERDQILLEGRGNKFAQPSLACPELNQLRAASAAGHAQTAAAKRCRTALIASGIDLDGYTSAESADDLEDLRRLLRVRQWNLIGYSYGTRLAQTVLARHPEGVRSVVLDSVLPVDINYDEMAGSALRRAIHLVFDGCASDPVCDTRHPDLRNRFAALIARADRKGITAPNGRVLRGRDIVEAIGAALQQPRLIPALPHLMDEVANDRIEGLLPLLQPGPSSFNWGQRLSIWCGEEMPFEKRERMEAQISPGLGLGGVDGRTATLETCAAWGVRAAEPSANEAVTSDVPILILAGEFDPVTPPDWGRRLLRTMPNARFVLIPGQAHGAMFNRCGGQLTIAFLRDPGAPLNLECVSKMSGPAFSD</sequence>
<accession>A0A7H0LNT4</accession>
<dbReference type="InterPro" id="IPR000073">
    <property type="entry name" value="AB_hydrolase_1"/>
</dbReference>
<reference evidence="4 5" key="1">
    <citation type="submission" date="2020-09" db="EMBL/GenBank/DDBJ databases">
        <title>Sphingomonas sp., a new species isolated from pork steak.</title>
        <authorList>
            <person name="Heidler von Heilborn D."/>
        </authorList>
    </citation>
    <scope>NUCLEOTIDE SEQUENCE [LARGE SCALE GENOMIC DNA]</scope>
    <source>
        <strain evidence="5">S8-3T</strain>
    </source>
</reference>
<evidence type="ECO:0000259" key="2">
    <source>
        <dbReference type="Pfam" id="PF00561"/>
    </source>
</evidence>
<dbReference type="KEGG" id="spap:H3Z74_09440"/>
<keyword evidence="5" id="KW-1185">Reference proteome</keyword>
<evidence type="ECO:0000313" key="5">
    <source>
        <dbReference type="Proteomes" id="UP000516148"/>
    </source>
</evidence>
<evidence type="ECO:0000259" key="3">
    <source>
        <dbReference type="Pfam" id="PF08386"/>
    </source>
</evidence>
<organism evidence="4 5">
    <name type="scientific">Sphingomonas alpina</name>
    <dbReference type="NCBI Taxonomy" id="653931"/>
    <lineage>
        <taxon>Bacteria</taxon>
        <taxon>Pseudomonadati</taxon>
        <taxon>Pseudomonadota</taxon>
        <taxon>Alphaproteobacteria</taxon>
        <taxon>Sphingomonadales</taxon>
        <taxon>Sphingomonadaceae</taxon>
        <taxon>Sphingomonas</taxon>
    </lineage>
</organism>
<gene>
    <name evidence="4" type="ORF">H3Z74_09440</name>
</gene>
<dbReference type="RefSeq" id="WP_187763618.1">
    <property type="nucleotide sequence ID" value="NZ_CP061038.1"/>
</dbReference>
<feature type="domain" description="Peptidase S33 tripeptidyl aminopeptidase-like C-terminal" evidence="3">
    <location>
        <begin position="375"/>
        <end position="460"/>
    </location>
</feature>
<dbReference type="Gene3D" id="3.40.50.1820">
    <property type="entry name" value="alpha/beta hydrolase"/>
    <property type="match status" value="1"/>
</dbReference>
<evidence type="ECO:0000313" key="4">
    <source>
        <dbReference type="EMBL" id="QNQ11337.1"/>
    </source>
</evidence>
<dbReference type="GO" id="GO:0016787">
    <property type="term" value="F:hydrolase activity"/>
    <property type="evidence" value="ECO:0007669"/>
    <property type="project" value="UniProtKB-KW"/>
</dbReference>
<dbReference type="GO" id="GO:0016020">
    <property type="term" value="C:membrane"/>
    <property type="evidence" value="ECO:0007669"/>
    <property type="project" value="TreeGrafter"/>
</dbReference>
<dbReference type="Pfam" id="PF00561">
    <property type="entry name" value="Abhydrolase_1"/>
    <property type="match status" value="1"/>
</dbReference>
<dbReference type="PANTHER" id="PTHR43798:SF27">
    <property type="entry name" value="HYDROLASE ALPHA_BETA HYDROLASE FOLD FAMILY"/>
    <property type="match status" value="1"/>
</dbReference>
<dbReference type="SUPFAM" id="SSF53474">
    <property type="entry name" value="alpha/beta-Hydrolases"/>
    <property type="match status" value="1"/>
</dbReference>
<dbReference type="PANTHER" id="PTHR43798">
    <property type="entry name" value="MONOACYLGLYCEROL LIPASE"/>
    <property type="match status" value="1"/>
</dbReference>
<feature type="signal peptide" evidence="1">
    <location>
        <begin position="1"/>
        <end position="23"/>
    </location>
</feature>
<dbReference type="Pfam" id="PF08386">
    <property type="entry name" value="Abhydrolase_4"/>
    <property type="match status" value="1"/>
</dbReference>